<feature type="compositionally biased region" description="Basic and acidic residues" evidence="1">
    <location>
        <begin position="134"/>
        <end position="144"/>
    </location>
</feature>
<gene>
    <name evidence="2" type="ORF">Z519_00474</name>
</gene>
<organism evidence="2 3">
    <name type="scientific">Cladophialophora bantiana (strain ATCC 10958 / CBS 173.52 / CDC B-1940 / NIH 8579)</name>
    <name type="common">Xylohypha bantiana</name>
    <dbReference type="NCBI Taxonomy" id="1442370"/>
    <lineage>
        <taxon>Eukaryota</taxon>
        <taxon>Fungi</taxon>
        <taxon>Dikarya</taxon>
        <taxon>Ascomycota</taxon>
        <taxon>Pezizomycotina</taxon>
        <taxon>Eurotiomycetes</taxon>
        <taxon>Chaetothyriomycetidae</taxon>
        <taxon>Chaetothyriales</taxon>
        <taxon>Herpotrichiellaceae</taxon>
        <taxon>Cladophialophora</taxon>
    </lineage>
</organism>
<evidence type="ECO:0000256" key="1">
    <source>
        <dbReference type="SAM" id="MobiDB-lite"/>
    </source>
</evidence>
<evidence type="ECO:0000313" key="3">
    <source>
        <dbReference type="Proteomes" id="UP000053789"/>
    </source>
</evidence>
<feature type="compositionally biased region" description="Acidic residues" evidence="1">
    <location>
        <begin position="150"/>
        <end position="159"/>
    </location>
</feature>
<dbReference type="GeneID" id="27693402"/>
<dbReference type="HOGENOM" id="CLU_1660537_0_0_1"/>
<feature type="region of interest" description="Disordered" evidence="1">
    <location>
        <begin position="134"/>
        <end position="159"/>
    </location>
</feature>
<dbReference type="RefSeq" id="XP_016625480.1">
    <property type="nucleotide sequence ID" value="XM_016758231.1"/>
</dbReference>
<dbReference type="EMBL" id="KN846980">
    <property type="protein sequence ID" value="KIW98811.1"/>
    <property type="molecule type" value="Genomic_DNA"/>
</dbReference>
<dbReference type="Proteomes" id="UP000053789">
    <property type="component" value="Unassembled WGS sequence"/>
</dbReference>
<name>A0A0D2F9Q4_CLAB1</name>
<accession>A0A0D2F9Q4</accession>
<dbReference type="VEuPathDB" id="FungiDB:Z519_00474"/>
<keyword evidence="3" id="KW-1185">Reference proteome</keyword>
<dbReference type="OrthoDB" id="269227at2759"/>
<evidence type="ECO:0000313" key="2">
    <source>
        <dbReference type="EMBL" id="KIW98811.1"/>
    </source>
</evidence>
<proteinExistence type="predicted"/>
<protein>
    <submittedName>
        <fullName evidence="2">Uncharacterized protein</fullName>
    </submittedName>
</protein>
<dbReference type="SUPFAM" id="SSF54373">
    <property type="entry name" value="FAD-linked reductases, C-terminal domain"/>
    <property type="match status" value="1"/>
</dbReference>
<reference evidence="2" key="1">
    <citation type="submission" date="2015-01" db="EMBL/GenBank/DDBJ databases">
        <title>The Genome Sequence of Cladophialophora bantiana CBS 173.52.</title>
        <authorList>
            <consortium name="The Broad Institute Genomics Platform"/>
            <person name="Cuomo C."/>
            <person name="de Hoog S."/>
            <person name="Gorbushina A."/>
            <person name="Stielow B."/>
            <person name="Teixiera M."/>
            <person name="Abouelleil A."/>
            <person name="Chapman S.B."/>
            <person name="Priest M."/>
            <person name="Young S.K."/>
            <person name="Wortman J."/>
            <person name="Nusbaum C."/>
            <person name="Birren B."/>
        </authorList>
    </citation>
    <scope>NUCLEOTIDE SEQUENCE [LARGE SCALE GENOMIC DNA]</scope>
    <source>
        <strain evidence="2">CBS 173.52</strain>
    </source>
</reference>
<dbReference type="AlphaFoldDB" id="A0A0D2F9Q4"/>
<sequence>MKRIIQSFSYVEDLALVPRRTYVSIAAYTTYPDSHGKLHITGPNWEVPVDFDPGFFTNPHDVDLKKQVWAYKKRSRNQATPSGVPWRTRDWLPLVFGTLSGSQRLLRAGHKSGKSVYCSWECWGYYREHSTAGRREGSEHHSGRNLDLWGEGDPETEHN</sequence>
<dbReference type="Gene3D" id="3.30.560.10">
    <property type="entry name" value="Glucose Oxidase, domain 3"/>
    <property type="match status" value="1"/>
</dbReference>